<gene>
    <name evidence="6" type="primary">LOC107963076</name>
</gene>
<name>A0A1U8PW81_GOSHI</name>
<dbReference type="PANTHER" id="PTHR23155:SF1205">
    <property type="entry name" value="DISEASE RESISTANCE PROTEIN RPM1"/>
    <property type="match status" value="1"/>
</dbReference>
<dbReference type="Pfam" id="PF00931">
    <property type="entry name" value="NB-ARC"/>
    <property type="match status" value="1"/>
</dbReference>
<evidence type="ECO:0000259" key="3">
    <source>
        <dbReference type="Pfam" id="PF00931"/>
    </source>
</evidence>
<dbReference type="Proteomes" id="UP000818029">
    <property type="component" value="Chromosome D09"/>
</dbReference>
<dbReference type="STRING" id="3635.A0A1U8PW81"/>
<feature type="domain" description="Disease resistance protein winged helix" evidence="4">
    <location>
        <begin position="144"/>
        <end position="208"/>
    </location>
</feature>
<organism evidence="5 6">
    <name type="scientific">Gossypium hirsutum</name>
    <name type="common">Upland cotton</name>
    <name type="synonym">Gossypium mexicanum</name>
    <dbReference type="NCBI Taxonomy" id="3635"/>
    <lineage>
        <taxon>Eukaryota</taxon>
        <taxon>Viridiplantae</taxon>
        <taxon>Streptophyta</taxon>
        <taxon>Embryophyta</taxon>
        <taxon>Tracheophyta</taxon>
        <taxon>Spermatophyta</taxon>
        <taxon>Magnoliopsida</taxon>
        <taxon>eudicotyledons</taxon>
        <taxon>Gunneridae</taxon>
        <taxon>Pentapetalae</taxon>
        <taxon>rosids</taxon>
        <taxon>malvids</taxon>
        <taxon>Malvales</taxon>
        <taxon>Malvaceae</taxon>
        <taxon>Malvoideae</taxon>
        <taxon>Gossypium</taxon>
    </lineage>
</organism>
<evidence type="ECO:0000256" key="1">
    <source>
        <dbReference type="ARBA" id="ARBA00022737"/>
    </source>
</evidence>
<dbReference type="Gene3D" id="1.10.10.10">
    <property type="entry name" value="Winged helix-like DNA-binding domain superfamily/Winged helix DNA-binding domain"/>
    <property type="match status" value="1"/>
</dbReference>
<feature type="domain" description="NB-ARC" evidence="3">
    <location>
        <begin position="36"/>
        <end position="90"/>
    </location>
</feature>
<dbReference type="GO" id="GO:0098542">
    <property type="term" value="P:defense response to other organism"/>
    <property type="evidence" value="ECO:0007669"/>
    <property type="project" value="TreeGrafter"/>
</dbReference>
<sequence>MVKDIYKQKNEEVPMHVDTMTYRALLETCAVLAVKKEISIAFPEGMCGSRVMATTRREDVAPFQPRFVSYVHRILPLRDNDAWEFFCGMKSSKKSIAEWKRVRDNLAWELSNNPSLELMRTILLHSYHKPPFQLKHCSLYCSLLPEDYEIRRNRISRLWMAGVLEMGNDILPEAVAKSYLMELISRSLLQVKERNEFGMPWSFKMHDLK</sequence>
<dbReference type="InterPro" id="IPR044974">
    <property type="entry name" value="Disease_R_plants"/>
</dbReference>
<dbReference type="SUPFAM" id="SSF52540">
    <property type="entry name" value="P-loop containing nucleoside triphosphate hydrolases"/>
    <property type="match status" value="1"/>
</dbReference>
<dbReference type="SMR" id="A0A1U8PW81"/>
<proteinExistence type="predicted"/>
<reference evidence="6" key="2">
    <citation type="submission" date="2025-08" db="UniProtKB">
        <authorList>
            <consortium name="RefSeq"/>
        </authorList>
    </citation>
    <scope>IDENTIFICATION</scope>
</reference>
<dbReference type="AlphaFoldDB" id="A0A1U8PW81"/>
<evidence type="ECO:0000313" key="6">
    <source>
        <dbReference type="RefSeq" id="XP_016755381.1"/>
    </source>
</evidence>
<dbReference type="RefSeq" id="XP_016755381.1">
    <property type="nucleotide sequence ID" value="XM_016899892.1"/>
</dbReference>
<evidence type="ECO:0000259" key="4">
    <source>
        <dbReference type="Pfam" id="PF23559"/>
    </source>
</evidence>
<keyword evidence="5" id="KW-1185">Reference proteome</keyword>
<dbReference type="InterPro" id="IPR027417">
    <property type="entry name" value="P-loop_NTPase"/>
</dbReference>
<dbReference type="PaxDb" id="3635-A0A1U8PW81"/>
<dbReference type="OrthoDB" id="1002404at2759"/>
<reference evidence="5" key="1">
    <citation type="journal article" date="2020" name="Nat. Genet.">
        <title>Genomic diversifications of five Gossypium allopolyploid species and their impact on cotton improvement.</title>
        <authorList>
            <person name="Chen Z.J."/>
            <person name="Sreedasyam A."/>
            <person name="Ando A."/>
            <person name="Song Q."/>
            <person name="De Santiago L.M."/>
            <person name="Hulse-Kemp A.M."/>
            <person name="Ding M."/>
            <person name="Ye W."/>
            <person name="Kirkbride R.C."/>
            <person name="Jenkins J."/>
            <person name="Plott C."/>
            <person name="Lovell J."/>
            <person name="Lin Y.M."/>
            <person name="Vaughn R."/>
            <person name="Liu B."/>
            <person name="Simpson S."/>
            <person name="Scheffler B.E."/>
            <person name="Wen L."/>
            <person name="Saski C.A."/>
            <person name="Grover C.E."/>
            <person name="Hu G."/>
            <person name="Conover J.L."/>
            <person name="Carlson J.W."/>
            <person name="Shu S."/>
            <person name="Boston L.B."/>
            <person name="Williams M."/>
            <person name="Peterson D.G."/>
            <person name="McGee K."/>
            <person name="Jones D.C."/>
            <person name="Wendel J.F."/>
            <person name="Stelly D.M."/>
            <person name="Grimwood J."/>
            <person name="Schmutz J."/>
        </authorList>
    </citation>
    <scope>NUCLEOTIDE SEQUENCE [LARGE SCALE GENOMIC DNA]</scope>
    <source>
        <strain evidence="5">cv. TM-1</strain>
    </source>
</reference>
<evidence type="ECO:0000313" key="5">
    <source>
        <dbReference type="Proteomes" id="UP000818029"/>
    </source>
</evidence>
<dbReference type="Pfam" id="PF23559">
    <property type="entry name" value="WHD_DRP"/>
    <property type="match status" value="1"/>
</dbReference>
<keyword evidence="2" id="KW-0611">Plant defense</keyword>
<keyword evidence="1" id="KW-0677">Repeat</keyword>
<evidence type="ECO:0000256" key="2">
    <source>
        <dbReference type="ARBA" id="ARBA00022821"/>
    </source>
</evidence>
<dbReference type="GO" id="GO:0043531">
    <property type="term" value="F:ADP binding"/>
    <property type="evidence" value="ECO:0007669"/>
    <property type="project" value="InterPro"/>
</dbReference>
<dbReference type="GeneID" id="107963076"/>
<dbReference type="InterPro" id="IPR058922">
    <property type="entry name" value="WHD_DRP"/>
</dbReference>
<accession>A0A1U8PW81</accession>
<dbReference type="InterPro" id="IPR036388">
    <property type="entry name" value="WH-like_DNA-bd_sf"/>
</dbReference>
<dbReference type="PANTHER" id="PTHR23155">
    <property type="entry name" value="DISEASE RESISTANCE PROTEIN RP"/>
    <property type="match status" value="1"/>
</dbReference>
<protein>
    <submittedName>
        <fullName evidence="6">Disease resistance protein RPM1-like</fullName>
    </submittedName>
</protein>
<dbReference type="KEGG" id="ghi:107963076"/>
<dbReference type="InterPro" id="IPR002182">
    <property type="entry name" value="NB-ARC"/>
</dbReference>